<dbReference type="InterPro" id="IPR025110">
    <property type="entry name" value="AMP-bd_C"/>
</dbReference>
<reference evidence="8" key="1">
    <citation type="journal article" date="2019" name="Int. J. Syst. Evol. Microbiol.">
        <title>The Global Catalogue of Microorganisms (GCM) 10K type strain sequencing project: providing services to taxonomists for standard genome sequencing and annotation.</title>
        <authorList>
            <consortium name="The Broad Institute Genomics Platform"/>
            <consortium name="The Broad Institute Genome Sequencing Center for Infectious Disease"/>
            <person name="Wu L."/>
            <person name="Ma J."/>
        </authorList>
    </citation>
    <scope>NUCLEOTIDE SEQUENCE [LARGE SCALE GENOMIC DNA]</scope>
    <source>
        <strain evidence="8">CCUG 49452</strain>
    </source>
</reference>
<evidence type="ECO:0000313" key="7">
    <source>
        <dbReference type="EMBL" id="MFC4789679.1"/>
    </source>
</evidence>
<organism evidence="7 8">
    <name type="scientific">Giesbergeria sinuosa</name>
    <dbReference type="NCBI Taxonomy" id="80883"/>
    <lineage>
        <taxon>Bacteria</taxon>
        <taxon>Pseudomonadati</taxon>
        <taxon>Pseudomonadota</taxon>
        <taxon>Betaproteobacteria</taxon>
        <taxon>Burkholderiales</taxon>
        <taxon>Comamonadaceae</taxon>
        <taxon>Giesbergeria</taxon>
    </lineage>
</organism>
<keyword evidence="3" id="KW-0276">Fatty acid metabolism</keyword>
<protein>
    <submittedName>
        <fullName evidence="7">Acyl-CoA synthetase</fullName>
    </submittedName>
</protein>
<dbReference type="PANTHER" id="PTHR43859:SF4">
    <property type="entry name" value="BUTANOATE--COA LIGASE AAE1-RELATED"/>
    <property type="match status" value="1"/>
</dbReference>
<evidence type="ECO:0000256" key="1">
    <source>
        <dbReference type="ARBA" id="ARBA00006432"/>
    </source>
</evidence>
<evidence type="ECO:0000313" key="8">
    <source>
        <dbReference type="Proteomes" id="UP001596001"/>
    </source>
</evidence>
<keyword evidence="4" id="KW-0443">Lipid metabolism</keyword>
<dbReference type="Gene3D" id="3.40.50.12780">
    <property type="entry name" value="N-terminal domain of ligase-like"/>
    <property type="match status" value="1"/>
</dbReference>
<proteinExistence type="inferred from homology"/>
<dbReference type="EMBL" id="JBHSHJ010000009">
    <property type="protein sequence ID" value="MFC4789679.1"/>
    <property type="molecule type" value="Genomic_DNA"/>
</dbReference>
<feature type="domain" description="AMP-binding enzyme C-terminal" evidence="6">
    <location>
        <begin position="456"/>
        <end position="530"/>
    </location>
</feature>
<evidence type="ECO:0000259" key="6">
    <source>
        <dbReference type="Pfam" id="PF13193"/>
    </source>
</evidence>
<evidence type="ECO:0000256" key="3">
    <source>
        <dbReference type="ARBA" id="ARBA00022832"/>
    </source>
</evidence>
<evidence type="ECO:0000259" key="5">
    <source>
        <dbReference type="Pfam" id="PF00501"/>
    </source>
</evidence>
<comment type="caution">
    <text evidence="7">The sequence shown here is derived from an EMBL/GenBank/DDBJ whole genome shotgun (WGS) entry which is preliminary data.</text>
</comment>
<gene>
    <name evidence="7" type="ORF">ACFO6X_11890</name>
</gene>
<dbReference type="PANTHER" id="PTHR43859">
    <property type="entry name" value="ACYL-ACTIVATING ENZYME"/>
    <property type="match status" value="1"/>
</dbReference>
<dbReference type="Proteomes" id="UP001596001">
    <property type="component" value="Unassembled WGS sequence"/>
</dbReference>
<dbReference type="Gene3D" id="3.30.300.30">
    <property type="match status" value="1"/>
</dbReference>
<dbReference type="InterPro" id="IPR000873">
    <property type="entry name" value="AMP-dep_synth/lig_dom"/>
</dbReference>
<feature type="domain" description="AMP-dependent synthetase/ligase" evidence="5">
    <location>
        <begin position="26"/>
        <end position="406"/>
    </location>
</feature>
<dbReference type="Pfam" id="PF13193">
    <property type="entry name" value="AMP-binding_C"/>
    <property type="match status" value="1"/>
</dbReference>
<evidence type="ECO:0000256" key="2">
    <source>
        <dbReference type="ARBA" id="ARBA00022598"/>
    </source>
</evidence>
<dbReference type="NCBIfam" id="NF006020">
    <property type="entry name" value="PRK08162.1"/>
    <property type="match status" value="1"/>
</dbReference>
<dbReference type="CDD" id="cd12118">
    <property type="entry name" value="ttLC_FACS_AEE21_like"/>
    <property type="match status" value="1"/>
</dbReference>
<comment type="similarity">
    <text evidence="1">Belongs to the ATP-dependent AMP-binding enzyme family.</text>
</comment>
<dbReference type="InterPro" id="IPR045851">
    <property type="entry name" value="AMP-bd_C_sf"/>
</dbReference>
<keyword evidence="8" id="KW-1185">Reference proteome</keyword>
<dbReference type="InterPro" id="IPR042099">
    <property type="entry name" value="ANL_N_sf"/>
</dbReference>
<dbReference type="RefSeq" id="WP_382433287.1">
    <property type="nucleotide sequence ID" value="NZ_JBHSHJ010000009.1"/>
</dbReference>
<name>A0ABV9QEJ6_9BURK</name>
<evidence type="ECO:0000256" key="4">
    <source>
        <dbReference type="ARBA" id="ARBA00023098"/>
    </source>
</evidence>
<accession>A0ABV9QEJ6</accession>
<dbReference type="InterPro" id="IPR020845">
    <property type="entry name" value="AMP-binding_CS"/>
</dbReference>
<sequence length="548" mass="59600">MTSIYDQDLPRNPANFAPLSPLGFIERAAEVYPERLAIVHGDLRQTWSQTYARCRQLASALQQAGIGKNDTVAVMLPNTPPMVEAHFGIPMAGAVLNTLNTRLDPEAIAFMLDHGEAKALIVDPEFASVVAKALPLRHSTTPLLLIDVEDALYGPASQRLGNTTYEAFVAGGNADFAWELPADEWDAIALNYTSGTTGNPKGVVYHHRGAALNAISNVLEWDMPKHAVYLWTLPMFHCNGWCFPWTVAARAGVNVCLRRVDAQSIFDAIRQHGVTHYCGAPIVQSLLVNAPAAMKEGIPAGVKTMVAGAAPPASMIEGMEKMGFDLTHVYGLTEVYGPATVCAKHDAWNELDIGERARLNARQGVRYHLQRGASVRNPETLEPVPHDGETMGEIMFQGNIAMKGYLKNPSATEEAFRGGWFHSGDLAVQYPDGYIKIKDRSKDIIISGGENISSIEVEDVLYRHPDVLAAAVVAKPDPKWGETPCAFIELKLGAQTTVEDIVAHCKLHLAGFKVPRHVIFGEVPKTSTGKIQKFALRQQAGSQSAINV</sequence>
<dbReference type="PROSITE" id="PS00455">
    <property type="entry name" value="AMP_BINDING"/>
    <property type="match status" value="1"/>
</dbReference>
<dbReference type="Pfam" id="PF00501">
    <property type="entry name" value="AMP-binding"/>
    <property type="match status" value="1"/>
</dbReference>
<dbReference type="SUPFAM" id="SSF56801">
    <property type="entry name" value="Acetyl-CoA synthetase-like"/>
    <property type="match status" value="1"/>
</dbReference>
<keyword evidence="2" id="KW-0436">Ligase</keyword>